<dbReference type="SUPFAM" id="SSF53756">
    <property type="entry name" value="UDP-Glycosyltransferase/glycogen phosphorylase"/>
    <property type="match status" value="1"/>
</dbReference>
<dbReference type="AlphaFoldDB" id="A0A6P2JNH8"/>
<dbReference type="GO" id="GO:0016740">
    <property type="term" value="F:transferase activity"/>
    <property type="evidence" value="ECO:0007669"/>
    <property type="project" value="UniProtKB-KW"/>
</dbReference>
<dbReference type="Gene3D" id="3.40.50.11090">
    <property type="match status" value="1"/>
</dbReference>
<organism evidence="2 3">
    <name type="scientific">Burkholderia lata (strain ATCC 17760 / DSM 23089 / LMG 22485 / NCIMB 9086 / R18194 / 383)</name>
    <dbReference type="NCBI Taxonomy" id="482957"/>
    <lineage>
        <taxon>Bacteria</taxon>
        <taxon>Pseudomonadati</taxon>
        <taxon>Pseudomonadota</taxon>
        <taxon>Betaproteobacteria</taxon>
        <taxon>Burkholderiales</taxon>
        <taxon>Burkholderiaceae</taxon>
        <taxon>Burkholderia</taxon>
        <taxon>Burkholderia cepacia complex</taxon>
    </lineage>
</organism>
<dbReference type="EMBL" id="CABVPU010000006">
    <property type="protein sequence ID" value="VWB45906.1"/>
    <property type="molecule type" value="Genomic_DNA"/>
</dbReference>
<proteinExistence type="predicted"/>
<sequence length="397" mass="45093">MKTVAWLVPSLIEGSGGHRTILQNAEYLQAHGYRTVIYLENNDGMGARTSPSDHVWNVFGYRFADVRVGWGEIEPCDIVFATVWYSAKVVRDLRFACRKLYFVQDWEAAFNPMGDTYLMAENSYRYGLSPVTIGRWLRHELNERFSIQGAHFDFCADTSIYRPLSNVEKELSICFICQPEKPRRGANLGIETLGIVKHVMPDVKIYLYGSRARTNVWFEHTDLGLLDLHECNALYNRSAVGFCISSSNPSRIPFEMMAAGLPVVELHRENTLYDLPENASLLCDQNPESLAEGLLTLLRDAPRRAEMGRAASAFMADRPLEMGMRQFLQAVEEISEKPLRDGFAAVSVEPTYRSAPIVATPFLNSTSRDYREVVRQAHRKSRKPTALKRFLSSFRSV</sequence>
<reference evidence="2 3" key="1">
    <citation type="submission" date="2019-09" db="EMBL/GenBank/DDBJ databases">
        <authorList>
            <person name="Depoorter E."/>
        </authorList>
    </citation>
    <scope>NUCLEOTIDE SEQUENCE [LARGE SCALE GENOMIC DNA]</scope>
    <source>
        <strain evidence="2">R-15945</strain>
    </source>
</reference>
<dbReference type="InterPro" id="IPR055050">
    <property type="entry name" value="WsaF_C"/>
</dbReference>
<keyword evidence="2" id="KW-0808">Transferase</keyword>
<dbReference type="RefSeq" id="WP_174968386.1">
    <property type="nucleotide sequence ID" value="NZ_CABVPS010000028.1"/>
</dbReference>
<accession>A0A6P2JNH8</accession>
<dbReference type="Proteomes" id="UP000494174">
    <property type="component" value="Unassembled WGS sequence"/>
</dbReference>
<evidence type="ECO:0000313" key="2">
    <source>
        <dbReference type="EMBL" id="VWB45906.1"/>
    </source>
</evidence>
<gene>
    <name evidence="2" type="ORF">BLA15945_02108</name>
</gene>
<name>A0A6P2JNH8_BURL3</name>
<evidence type="ECO:0000259" key="1">
    <source>
        <dbReference type="Pfam" id="PF22772"/>
    </source>
</evidence>
<dbReference type="Gene3D" id="3.40.50.2000">
    <property type="entry name" value="Glycogen Phosphorylase B"/>
    <property type="match status" value="1"/>
</dbReference>
<feature type="domain" description="WsaF C-terminal" evidence="1">
    <location>
        <begin position="173"/>
        <end position="294"/>
    </location>
</feature>
<protein>
    <submittedName>
        <fullName evidence="2">Group 1 glycosyl transferase</fullName>
    </submittedName>
</protein>
<dbReference type="Pfam" id="PF22772">
    <property type="entry name" value="WsaF_C"/>
    <property type="match status" value="1"/>
</dbReference>
<evidence type="ECO:0000313" key="3">
    <source>
        <dbReference type="Proteomes" id="UP000494174"/>
    </source>
</evidence>